<dbReference type="Gene3D" id="2.60.120.260">
    <property type="entry name" value="Galactose-binding domain-like"/>
    <property type="match status" value="1"/>
</dbReference>
<dbReference type="SUPFAM" id="SSF49785">
    <property type="entry name" value="Galactose-binding domain-like"/>
    <property type="match status" value="1"/>
</dbReference>
<protein>
    <submittedName>
        <fullName evidence="4">Proprotein convertase P-domain-containing protein</fullName>
    </submittedName>
</protein>
<comment type="caution">
    <text evidence="4">The sequence shown here is derived from an EMBL/GenBank/DDBJ whole genome shotgun (WGS) entry which is preliminary data.</text>
</comment>
<proteinExistence type="predicted"/>
<feature type="domain" description="P/Homo B" evidence="3">
    <location>
        <begin position="49"/>
        <end position="231"/>
    </location>
</feature>
<dbReference type="EMBL" id="JBHSMC010000001">
    <property type="protein sequence ID" value="MFC5463687.1"/>
    <property type="molecule type" value="Genomic_DNA"/>
</dbReference>
<dbReference type="Pfam" id="PF01483">
    <property type="entry name" value="P_proprotein"/>
    <property type="match status" value="1"/>
</dbReference>
<dbReference type="InterPro" id="IPR008979">
    <property type="entry name" value="Galactose-bd-like_sf"/>
</dbReference>
<evidence type="ECO:0000313" key="5">
    <source>
        <dbReference type="Proteomes" id="UP001596147"/>
    </source>
</evidence>
<keyword evidence="2" id="KW-0378">Hydrolase</keyword>
<dbReference type="RefSeq" id="WP_144919972.1">
    <property type="nucleotide sequence ID" value="NZ_JBHSMC010000001.1"/>
</dbReference>
<keyword evidence="5" id="KW-1185">Reference proteome</keyword>
<dbReference type="PROSITE" id="PS51829">
    <property type="entry name" value="P_HOMO_B"/>
    <property type="match status" value="1"/>
</dbReference>
<sequence length="460" mass="49204">MPNSFENTIAALETQFGEAMRIVRENGDLDQIERVGDLIILKEKLIEALIDELCDAEDTTFENPDEIIINGNAEGPATPYPSNITVSDLDGAVRHVTVTLYGLTHTWPDDLDILLVGPQGQSVVLMSDAGGSTNINNVTLEFDDNAADFLPDSSGIVSGTYKPTNYEGVEVFPAPAPGPPYGSTLSVFNGTDPNGTWSLYVFDDSAFDNGSIAEGWDLTITTNPCVGVQEPAPGVDQVEPDDINSAVFHLESELSRAFQVILDAGNPNQIERFLKLLINKELLLLMIVEEIDENGNGNGNGGNGDECPCKFRLGIQGNSAPTTVFVSQPSQPNSSFTGTINVSAEQCFTGARMCNPSVDQFNINFGDNGTTINFTQGRRTLISCVDGTEANLLGTAQATGNLLSGDFNVSIEFTDNQNGTGTWVINATSFDESTTFFTTFTAPVSARTFIGDCSENVGPN</sequence>
<accession>A0ABW0LFN6</accession>
<gene>
    <name evidence="4" type="ORF">ACFPM4_02835</name>
</gene>
<dbReference type="Proteomes" id="UP001596147">
    <property type="component" value="Unassembled WGS sequence"/>
</dbReference>
<reference evidence="5" key="1">
    <citation type="journal article" date="2019" name="Int. J. Syst. Evol. Microbiol.">
        <title>The Global Catalogue of Microorganisms (GCM) 10K type strain sequencing project: providing services to taxonomists for standard genome sequencing and annotation.</title>
        <authorList>
            <consortium name="The Broad Institute Genomics Platform"/>
            <consortium name="The Broad Institute Genome Sequencing Center for Infectious Disease"/>
            <person name="Wu L."/>
            <person name="Ma J."/>
        </authorList>
    </citation>
    <scope>NUCLEOTIDE SEQUENCE [LARGE SCALE GENOMIC DNA]</scope>
    <source>
        <strain evidence="5">CGMCC 1.12237</strain>
    </source>
</reference>
<organism evidence="4 5">
    <name type="scientific">Lederbergia graminis</name>
    <dbReference type="NCBI Taxonomy" id="735518"/>
    <lineage>
        <taxon>Bacteria</taxon>
        <taxon>Bacillati</taxon>
        <taxon>Bacillota</taxon>
        <taxon>Bacilli</taxon>
        <taxon>Bacillales</taxon>
        <taxon>Bacillaceae</taxon>
        <taxon>Lederbergia</taxon>
    </lineage>
</organism>
<evidence type="ECO:0000313" key="4">
    <source>
        <dbReference type="EMBL" id="MFC5463687.1"/>
    </source>
</evidence>
<evidence type="ECO:0000256" key="2">
    <source>
        <dbReference type="ARBA" id="ARBA00022801"/>
    </source>
</evidence>
<dbReference type="InterPro" id="IPR002884">
    <property type="entry name" value="P_dom"/>
</dbReference>
<evidence type="ECO:0000259" key="3">
    <source>
        <dbReference type="PROSITE" id="PS51829"/>
    </source>
</evidence>
<keyword evidence="1" id="KW-0645">Protease</keyword>
<name>A0ABW0LFN6_9BACI</name>
<evidence type="ECO:0000256" key="1">
    <source>
        <dbReference type="ARBA" id="ARBA00022670"/>
    </source>
</evidence>